<gene>
    <name evidence="1" type="ORF">HNP94_001051</name>
</gene>
<reference evidence="1 2" key="1">
    <citation type="submission" date="2020-07" db="EMBL/GenBank/DDBJ databases">
        <title>Genomic Encyclopedia of Type Strains, Phase IV (KMG-V): Genome sequencing to study the core and pangenomes of soil and plant-associated prokaryotes.</title>
        <authorList>
            <person name="Whitman W."/>
        </authorList>
    </citation>
    <scope>NUCLEOTIDE SEQUENCE [LARGE SCALE GENOMIC DNA]</scope>
    <source>
        <strain evidence="1 2">C13</strain>
    </source>
</reference>
<name>A0A7J9PLS8_METMI</name>
<evidence type="ECO:0000313" key="2">
    <source>
        <dbReference type="Proteomes" id="UP000567099"/>
    </source>
</evidence>
<dbReference type="RefSeq" id="WP_181505031.1">
    <property type="nucleotide sequence ID" value="NZ_JACDUO010000001.1"/>
</dbReference>
<dbReference type="AlphaFoldDB" id="A0A7J9PLS8"/>
<dbReference type="EMBL" id="JACDUO010000001">
    <property type="protein sequence ID" value="MBA2864051.1"/>
    <property type="molecule type" value="Genomic_DNA"/>
</dbReference>
<sequence length="415" mass="47792">MEKENIDGDSNIGYSPDGSEKYLIIKIHGGPERKHKIKFSELNNIISNLQQLAYETMPKKSKKEDYDFNVVANKKGSFVLLFDNPNSMLCNSFLNFLSPINSMSEPSELEKHLKRYTALQKKSILNRLAELCRLNEYSTLTIGEGNSPEDAKFYLNPEKRNLIEKTQFEIMKKAEVQVYGYLEMISLKGKFSIKTNKKLLYGSYSTDDPDLEKRILSIISNKEPAIVIGELDRLNNNFEDIYDVRPAGDVEFGELGQISITEPLKSTIYNFEILFDDLILKNYDEGRLKKGQASLISYGDNKEVIKSIKKYMKAIESSLEFKYLVEERKNALLAYNKVLLHYLDGYDIVTSSKPLSVMKELFDNYVKAIIAPMPESFDNDKNKSKKLEKYSEIFELKNKELLSSLDSLKRQIRLL</sequence>
<comment type="caution">
    <text evidence="1">The sequence shown here is derived from an EMBL/GenBank/DDBJ whole genome shotgun (WGS) entry which is preliminary data.</text>
</comment>
<evidence type="ECO:0000313" key="1">
    <source>
        <dbReference type="EMBL" id="MBA2864051.1"/>
    </source>
</evidence>
<dbReference type="Proteomes" id="UP000567099">
    <property type="component" value="Unassembled WGS sequence"/>
</dbReference>
<accession>A0A7J9PLS8</accession>
<organism evidence="1 2">
    <name type="scientific">Methanococcus maripaludis</name>
    <name type="common">Methanococcus deltae</name>
    <dbReference type="NCBI Taxonomy" id="39152"/>
    <lineage>
        <taxon>Archaea</taxon>
        <taxon>Methanobacteriati</taxon>
        <taxon>Methanobacteriota</taxon>
        <taxon>Methanomada group</taxon>
        <taxon>Methanococci</taxon>
        <taxon>Methanococcales</taxon>
        <taxon>Methanococcaceae</taxon>
        <taxon>Methanococcus</taxon>
    </lineage>
</organism>
<proteinExistence type="predicted"/>
<protein>
    <submittedName>
        <fullName evidence="1">Uncharacterized protein</fullName>
    </submittedName>
</protein>